<feature type="non-terminal residue" evidence="1">
    <location>
        <position position="40"/>
    </location>
</feature>
<name>A0A9N9IAH6_9GLOM</name>
<gene>
    <name evidence="1" type="ORF">RFULGI_LOCUS11961</name>
</gene>
<sequence>YDEFAESYYYVDNDPEEVSAYKEIEDMLKNIRKKIRKDIK</sequence>
<organism evidence="1 2">
    <name type="scientific">Racocetra fulgida</name>
    <dbReference type="NCBI Taxonomy" id="60492"/>
    <lineage>
        <taxon>Eukaryota</taxon>
        <taxon>Fungi</taxon>
        <taxon>Fungi incertae sedis</taxon>
        <taxon>Mucoromycota</taxon>
        <taxon>Glomeromycotina</taxon>
        <taxon>Glomeromycetes</taxon>
        <taxon>Diversisporales</taxon>
        <taxon>Gigasporaceae</taxon>
        <taxon>Racocetra</taxon>
    </lineage>
</organism>
<feature type="non-terminal residue" evidence="1">
    <location>
        <position position="1"/>
    </location>
</feature>
<dbReference type="EMBL" id="CAJVPZ010027529">
    <property type="protein sequence ID" value="CAG8728648.1"/>
    <property type="molecule type" value="Genomic_DNA"/>
</dbReference>
<proteinExistence type="predicted"/>
<accession>A0A9N9IAH6</accession>
<evidence type="ECO:0000313" key="2">
    <source>
        <dbReference type="Proteomes" id="UP000789396"/>
    </source>
</evidence>
<comment type="caution">
    <text evidence="1">The sequence shown here is derived from an EMBL/GenBank/DDBJ whole genome shotgun (WGS) entry which is preliminary data.</text>
</comment>
<dbReference type="AlphaFoldDB" id="A0A9N9IAH6"/>
<evidence type="ECO:0000313" key="1">
    <source>
        <dbReference type="EMBL" id="CAG8728648.1"/>
    </source>
</evidence>
<reference evidence="1" key="1">
    <citation type="submission" date="2021-06" db="EMBL/GenBank/DDBJ databases">
        <authorList>
            <person name="Kallberg Y."/>
            <person name="Tangrot J."/>
            <person name="Rosling A."/>
        </authorList>
    </citation>
    <scope>NUCLEOTIDE SEQUENCE</scope>
    <source>
        <strain evidence="1">IN212</strain>
    </source>
</reference>
<protein>
    <submittedName>
        <fullName evidence="1">4782_t:CDS:1</fullName>
    </submittedName>
</protein>
<dbReference type="Proteomes" id="UP000789396">
    <property type="component" value="Unassembled WGS sequence"/>
</dbReference>
<keyword evidence="2" id="KW-1185">Reference proteome</keyword>